<evidence type="ECO:0000256" key="4">
    <source>
        <dbReference type="ARBA" id="ARBA00023002"/>
    </source>
</evidence>
<dbReference type="Proteomes" id="UP001281003">
    <property type="component" value="Unassembled WGS sequence"/>
</dbReference>
<dbReference type="InterPro" id="IPR042098">
    <property type="entry name" value="TauD-like_sf"/>
</dbReference>
<feature type="region of interest" description="Disordered" evidence="6">
    <location>
        <begin position="1"/>
        <end position="24"/>
    </location>
</feature>
<reference evidence="8" key="2">
    <citation type="submission" date="2023-07" db="EMBL/GenBank/DDBJ databases">
        <authorList>
            <consortium name="Lawrence Berkeley National Laboratory"/>
            <person name="Haridas S."/>
            <person name="Hensen N."/>
            <person name="Bonometti L."/>
            <person name="Westerberg I."/>
            <person name="Brannstrom I.O."/>
            <person name="Guillou S."/>
            <person name="Cros-Aarteil S."/>
            <person name="Calhoun S."/>
            <person name="Kuo A."/>
            <person name="Mondo S."/>
            <person name="Pangilinan J."/>
            <person name="Riley R."/>
            <person name="LaButti K."/>
            <person name="Andreopoulos B."/>
            <person name="Lipzen A."/>
            <person name="Chen C."/>
            <person name="Yanf M."/>
            <person name="Daum C."/>
            <person name="Ng V."/>
            <person name="Clum A."/>
            <person name="Steindorff A."/>
            <person name="Ohm R."/>
            <person name="Martin F."/>
            <person name="Silar P."/>
            <person name="Natvig D."/>
            <person name="Lalanne C."/>
            <person name="Gautier V."/>
            <person name="Ament-velasquez S.L."/>
            <person name="Kruys A."/>
            <person name="Hutchinson M.I."/>
            <person name="Powell A.J."/>
            <person name="Barry K."/>
            <person name="Miller A.N."/>
            <person name="Grigoriev I.V."/>
            <person name="Debuchy R."/>
            <person name="Gladieux P."/>
            <person name="Thoren M.H."/>
            <person name="Johannesson H."/>
        </authorList>
    </citation>
    <scope>NUCLEOTIDE SEQUENCE</scope>
    <source>
        <strain evidence="8">FGSC 1904</strain>
    </source>
</reference>
<protein>
    <recommendedName>
        <fullName evidence="7">TauD/TfdA-like domain-containing protein</fullName>
    </recommendedName>
</protein>
<dbReference type="AlphaFoldDB" id="A0AAE0UAY9"/>
<dbReference type="Pfam" id="PF02668">
    <property type="entry name" value="TauD"/>
    <property type="match status" value="1"/>
</dbReference>
<comment type="caution">
    <text evidence="8">The sequence shown here is derived from an EMBL/GenBank/DDBJ whole genome shotgun (WGS) entry which is preliminary data.</text>
</comment>
<dbReference type="GO" id="GO:0051213">
    <property type="term" value="F:dioxygenase activity"/>
    <property type="evidence" value="ECO:0007669"/>
    <property type="project" value="UniProtKB-KW"/>
</dbReference>
<feature type="compositionally biased region" description="Low complexity" evidence="6">
    <location>
        <begin position="1"/>
        <end position="14"/>
    </location>
</feature>
<evidence type="ECO:0000256" key="3">
    <source>
        <dbReference type="ARBA" id="ARBA00022964"/>
    </source>
</evidence>
<dbReference type="PANTHER" id="PTHR43779">
    <property type="entry name" value="DIOXYGENASE RV0097-RELATED"/>
    <property type="match status" value="1"/>
</dbReference>
<evidence type="ECO:0000256" key="2">
    <source>
        <dbReference type="ARBA" id="ARBA00022723"/>
    </source>
</evidence>
<proteinExistence type="inferred from homology"/>
<name>A0AAE0UAY9_SORBR</name>
<dbReference type="EMBL" id="JAUTDP010000008">
    <property type="protein sequence ID" value="KAK3397105.1"/>
    <property type="molecule type" value="Genomic_DNA"/>
</dbReference>
<comment type="similarity">
    <text evidence="1">Belongs to the TfdA dioxygenase family.</text>
</comment>
<evidence type="ECO:0000256" key="6">
    <source>
        <dbReference type="SAM" id="MobiDB-lite"/>
    </source>
</evidence>
<evidence type="ECO:0000259" key="7">
    <source>
        <dbReference type="Pfam" id="PF02668"/>
    </source>
</evidence>
<evidence type="ECO:0000313" key="8">
    <source>
        <dbReference type="EMBL" id="KAK3397105.1"/>
    </source>
</evidence>
<evidence type="ECO:0000256" key="5">
    <source>
        <dbReference type="ARBA" id="ARBA00023004"/>
    </source>
</evidence>
<evidence type="ECO:0000313" key="9">
    <source>
        <dbReference type="Proteomes" id="UP001281003"/>
    </source>
</evidence>
<dbReference type="PANTHER" id="PTHR43779:SF3">
    <property type="entry name" value="(3R)-3-[(CARBOXYMETHYL)AMINO]FATTY ACID OXYGENASE_DECARBOXYLASE"/>
    <property type="match status" value="1"/>
</dbReference>
<accession>A0AAE0UAY9</accession>
<keyword evidence="4" id="KW-0560">Oxidoreductase</keyword>
<keyword evidence="3" id="KW-0223">Dioxygenase</keyword>
<dbReference type="GO" id="GO:0046872">
    <property type="term" value="F:metal ion binding"/>
    <property type="evidence" value="ECO:0007669"/>
    <property type="project" value="UniProtKB-KW"/>
</dbReference>
<dbReference type="InterPro" id="IPR051178">
    <property type="entry name" value="TfdA_dioxygenase"/>
</dbReference>
<dbReference type="Gene3D" id="3.60.130.10">
    <property type="entry name" value="Clavaminate synthase-like"/>
    <property type="match status" value="1"/>
</dbReference>
<organism evidence="8 9">
    <name type="scientific">Sordaria brevicollis</name>
    <dbReference type="NCBI Taxonomy" id="83679"/>
    <lineage>
        <taxon>Eukaryota</taxon>
        <taxon>Fungi</taxon>
        <taxon>Dikarya</taxon>
        <taxon>Ascomycota</taxon>
        <taxon>Pezizomycotina</taxon>
        <taxon>Sordariomycetes</taxon>
        <taxon>Sordariomycetidae</taxon>
        <taxon>Sordariales</taxon>
        <taxon>Sordariaceae</taxon>
        <taxon>Sordaria</taxon>
    </lineage>
</organism>
<sequence length="379" mass="42430">MSPTATSPAATTTPKNGAKDGRQPKTITIKELHPTFGAEILGVQWNEDDGSVSEEQLQELRDAVHKYAFLLLRSTPLTDSTHVSFSRLFASSPLDDISRFLSQSPTDPFRAAGKHLRYYPHLELFDASNLTDDGTAILDPDKSERAMLMRANKLFHSDLAYNPRRSSYSLLRAVELPPLEVRAEIGGDTEFADSRTAWDDLDEDMKKRLTEKDYTGVYNAAWSRKQGAPEWFRGLDVGKGPVARHKILQKHKESGRMNLCVGAYLWRLEDKEGRVVEESEEMIRLLNEHVARDKYVASVRWENPGDLVIWDNRAVLHRAGEFEGVGKYRRDIRRTTAFDTGPMAWGLNGVGAKLPTLGSITKEKGLGSTEPGIGASYPK</sequence>
<gene>
    <name evidence="8" type="ORF">B0T20DRAFT_462281</name>
</gene>
<feature type="domain" description="TauD/TfdA-like" evidence="7">
    <location>
        <begin position="29"/>
        <end position="336"/>
    </location>
</feature>
<dbReference type="SUPFAM" id="SSF51197">
    <property type="entry name" value="Clavaminate synthase-like"/>
    <property type="match status" value="1"/>
</dbReference>
<keyword evidence="2" id="KW-0479">Metal-binding</keyword>
<keyword evidence="9" id="KW-1185">Reference proteome</keyword>
<evidence type="ECO:0000256" key="1">
    <source>
        <dbReference type="ARBA" id="ARBA00005896"/>
    </source>
</evidence>
<reference evidence="8" key="1">
    <citation type="journal article" date="2023" name="Mol. Phylogenet. Evol.">
        <title>Genome-scale phylogeny and comparative genomics of the fungal order Sordariales.</title>
        <authorList>
            <person name="Hensen N."/>
            <person name="Bonometti L."/>
            <person name="Westerberg I."/>
            <person name="Brannstrom I.O."/>
            <person name="Guillou S."/>
            <person name="Cros-Aarteil S."/>
            <person name="Calhoun S."/>
            <person name="Haridas S."/>
            <person name="Kuo A."/>
            <person name="Mondo S."/>
            <person name="Pangilinan J."/>
            <person name="Riley R."/>
            <person name="LaButti K."/>
            <person name="Andreopoulos B."/>
            <person name="Lipzen A."/>
            <person name="Chen C."/>
            <person name="Yan M."/>
            <person name="Daum C."/>
            <person name="Ng V."/>
            <person name="Clum A."/>
            <person name="Steindorff A."/>
            <person name="Ohm R.A."/>
            <person name="Martin F."/>
            <person name="Silar P."/>
            <person name="Natvig D.O."/>
            <person name="Lalanne C."/>
            <person name="Gautier V."/>
            <person name="Ament-Velasquez S.L."/>
            <person name="Kruys A."/>
            <person name="Hutchinson M.I."/>
            <person name="Powell A.J."/>
            <person name="Barry K."/>
            <person name="Miller A.N."/>
            <person name="Grigoriev I.V."/>
            <person name="Debuchy R."/>
            <person name="Gladieux P."/>
            <person name="Hiltunen Thoren M."/>
            <person name="Johannesson H."/>
        </authorList>
    </citation>
    <scope>NUCLEOTIDE SEQUENCE</scope>
    <source>
        <strain evidence="8">FGSC 1904</strain>
    </source>
</reference>
<keyword evidence="5" id="KW-0408">Iron</keyword>
<dbReference type="InterPro" id="IPR003819">
    <property type="entry name" value="TauD/TfdA-like"/>
</dbReference>